<evidence type="ECO:0000313" key="2">
    <source>
        <dbReference type="Proteomes" id="UP001519641"/>
    </source>
</evidence>
<gene>
    <name evidence="1" type="ORF">KK097_13825</name>
</gene>
<evidence type="ECO:0000313" key="1">
    <source>
        <dbReference type="EMBL" id="MBT1588892.1"/>
    </source>
</evidence>
<organism evidence="1 2">
    <name type="scientific">Curtobacterium aurantiacum</name>
    <dbReference type="NCBI Taxonomy" id="3236919"/>
    <lineage>
        <taxon>Bacteria</taxon>
        <taxon>Bacillati</taxon>
        <taxon>Actinomycetota</taxon>
        <taxon>Actinomycetes</taxon>
        <taxon>Micrococcales</taxon>
        <taxon>Microbacteriaceae</taxon>
        <taxon>Curtobacterium</taxon>
    </lineage>
</organism>
<name>A0ABS5VHG1_9MICO</name>
<dbReference type="NCBIfam" id="TIGR04034">
    <property type="entry name" value="export_SdpA"/>
    <property type="match status" value="1"/>
</dbReference>
<protein>
    <submittedName>
        <fullName evidence="1">SdpA family antimicrobial peptide system protein</fullName>
    </submittedName>
</protein>
<keyword evidence="2" id="KW-1185">Reference proteome</keyword>
<dbReference type="EMBL" id="JAHEWS010000023">
    <property type="protein sequence ID" value="MBT1588892.1"/>
    <property type="molecule type" value="Genomic_DNA"/>
</dbReference>
<proteinExistence type="predicted"/>
<sequence>MSLKLAETTVVTVAALAVATVAFASLPISTHASGFVADGLRAVSEITPQGWGFFTRDPRSPITQARVRTADGEWKTVNRGPNATLRNAFGFNRSSRLDEYDVSQVTGSRDIDELWSDCTGNSIAECAQRAASERGVQEWTAEGYDLRLCGEVLLLAVDPVPIDFAGLQYDSSTKAIRATVRCDALEDQQ</sequence>
<dbReference type="InterPro" id="IPR023902">
    <property type="entry name" value="Sporulation_SdpA"/>
</dbReference>
<reference evidence="1 2" key="1">
    <citation type="submission" date="2021-05" db="EMBL/GenBank/DDBJ databases">
        <title>Whole genome sequence of Curtobacterium flaccumfaciens pv. flaccumfaciens strain CFBP 8819.</title>
        <authorList>
            <person name="Osdaghi E."/>
            <person name="Taghouti G."/>
            <person name="Portier P."/>
            <person name="Fazliarab A."/>
            <person name="Taghavi S.M."/>
            <person name="Briand M."/>
            <person name="Le-Saux M."/>
            <person name="Jacques M.-A."/>
        </authorList>
    </citation>
    <scope>NUCLEOTIDE SEQUENCE [LARGE SCALE GENOMIC DNA]</scope>
    <source>
        <strain evidence="1 2">CFBP 8819</strain>
    </source>
</reference>
<dbReference type="Pfam" id="PF17418">
    <property type="entry name" value="SdpA"/>
    <property type="match status" value="1"/>
</dbReference>
<dbReference type="RefSeq" id="WP_214545208.1">
    <property type="nucleotide sequence ID" value="NZ_JAHEWS010000023.1"/>
</dbReference>
<dbReference type="Proteomes" id="UP001519641">
    <property type="component" value="Unassembled WGS sequence"/>
</dbReference>
<accession>A0ABS5VHG1</accession>
<comment type="caution">
    <text evidence="1">The sequence shown here is derived from an EMBL/GenBank/DDBJ whole genome shotgun (WGS) entry which is preliminary data.</text>
</comment>